<sequence length="382" mass="40073">MTRVIGTGLILAATVLASACSTTVDGQASGPASATAPSSSSPVPAGLDVGEYPTTLYQVPQGEITAAWTAEGNRMLATLIEPMDIDPTLVATPKAREPYPVTTLAASTILPSYVGYLAREAKVGVALVRADKSESPTTEVAVAAVRMAKTADGPQALATARNVSQSSAAIPGLTDGVVHEPAPGEINILFIRGPLLMNINVKAPTAARAVDLAANLYRRQTVETSRFTPTATQAITTVPLDRDGVLARALHLGMEATELEQRRIGLLTLPVFERRGGNPTQTAMLREAGVDLIGWNNSIVLRTRDSAAALRLFDQLREASRRTQVEGVVGLSGPVQCSRGDSSEDNTCTLAVGRFVAQVQASDLTAVRQAAAAQWTILTRTP</sequence>
<name>A0A5C5RFR4_9ACTN</name>
<reference evidence="5 6" key="1">
    <citation type="submission" date="2019-06" db="EMBL/GenBank/DDBJ databases">
        <title>Tsukamurella conjunctivitidis sp. nov., Tsukamurella assacharolytica sp. nov. and Tsukamurella sputae sp. nov. isolated from patients with conjunctivitis, bacteraemia (lymphoma) and respiratory infection (sputum) in Hong Kong.</title>
        <authorList>
            <person name="Teng J.L.L."/>
            <person name="Lee H.H."/>
            <person name="Fong J.Y.H."/>
            <person name="Fok K.M.N."/>
            <person name="Lau S.K.P."/>
            <person name="Woo P.C.Y."/>
        </authorList>
    </citation>
    <scope>NUCLEOTIDE SEQUENCE [LARGE SCALE GENOMIC DNA]</scope>
    <source>
        <strain evidence="5 6">HKU71</strain>
    </source>
</reference>
<evidence type="ECO:0000256" key="1">
    <source>
        <dbReference type="SAM" id="MobiDB-lite"/>
    </source>
</evidence>
<evidence type="ECO:0000259" key="4">
    <source>
        <dbReference type="Pfam" id="PF24092"/>
    </source>
</evidence>
<dbReference type="RefSeq" id="WP_146560115.1">
    <property type="nucleotide sequence ID" value="NZ_VIGW01000002.1"/>
</dbReference>
<dbReference type="Pfam" id="PF24088">
    <property type="entry name" value="DUF7373"/>
    <property type="match status" value="1"/>
</dbReference>
<dbReference type="InterPro" id="IPR056463">
    <property type="entry name" value="DUF7373_C"/>
</dbReference>
<evidence type="ECO:0000313" key="6">
    <source>
        <dbReference type="Proteomes" id="UP000317291"/>
    </source>
</evidence>
<feature type="domain" description="DUF7373" evidence="3">
    <location>
        <begin position="67"/>
        <end position="240"/>
    </location>
</feature>
<comment type="caution">
    <text evidence="5">The sequence shown here is derived from an EMBL/GenBank/DDBJ whole genome shotgun (WGS) entry which is preliminary data.</text>
</comment>
<dbReference type="PROSITE" id="PS51257">
    <property type="entry name" value="PROKAR_LIPOPROTEIN"/>
    <property type="match status" value="1"/>
</dbReference>
<protein>
    <submittedName>
        <fullName evidence="5">Uncharacterized protein</fullName>
    </submittedName>
</protein>
<keyword evidence="2" id="KW-0732">Signal</keyword>
<evidence type="ECO:0000313" key="5">
    <source>
        <dbReference type="EMBL" id="TWS20935.1"/>
    </source>
</evidence>
<dbReference type="EMBL" id="VIGW01000002">
    <property type="protein sequence ID" value="TWS20935.1"/>
    <property type="molecule type" value="Genomic_DNA"/>
</dbReference>
<organism evidence="5 6">
    <name type="scientific">Tsukamurella asaccharolytica</name>
    <dbReference type="NCBI Taxonomy" id="2592067"/>
    <lineage>
        <taxon>Bacteria</taxon>
        <taxon>Bacillati</taxon>
        <taxon>Actinomycetota</taxon>
        <taxon>Actinomycetes</taxon>
        <taxon>Mycobacteriales</taxon>
        <taxon>Tsukamurellaceae</taxon>
        <taxon>Tsukamurella</taxon>
    </lineage>
</organism>
<evidence type="ECO:0000259" key="3">
    <source>
        <dbReference type="Pfam" id="PF24088"/>
    </source>
</evidence>
<dbReference type="Pfam" id="PF24092">
    <property type="entry name" value="DUF7373_C"/>
    <property type="match status" value="1"/>
</dbReference>
<feature type="domain" description="DUF7373" evidence="4">
    <location>
        <begin position="280"/>
        <end position="379"/>
    </location>
</feature>
<feature type="chain" id="PRO_5039334421" evidence="2">
    <location>
        <begin position="20"/>
        <end position="382"/>
    </location>
</feature>
<dbReference type="AlphaFoldDB" id="A0A5C5RFR4"/>
<feature type="region of interest" description="Disordered" evidence="1">
    <location>
        <begin position="26"/>
        <end position="47"/>
    </location>
</feature>
<gene>
    <name evidence="5" type="ORF">FK529_06400</name>
</gene>
<dbReference type="Proteomes" id="UP000317291">
    <property type="component" value="Unassembled WGS sequence"/>
</dbReference>
<dbReference type="InterPro" id="IPR055797">
    <property type="entry name" value="DUF7373"/>
</dbReference>
<feature type="compositionally biased region" description="Low complexity" evidence="1">
    <location>
        <begin position="28"/>
        <end position="45"/>
    </location>
</feature>
<proteinExistence type="predicted"/>
<keyword evidence="6" id="KW-1185">Reference proteome</keyword>
<dbReference type="OrthoDB" id="4772216at2"/>
<feature type="signal peptide" evidence="2">
    <location>
        <begin position="1"/>
        <end position="19"/>
    </location>
</feature>
<evidence type="ECO:0000256" key="2">
    <source>
        <dbReference type="SAM" id="SignalP"/>
    </source>
</evidence>
<accession>A0A5C5RFR4</accession>